<feature type="transmembrane region" description="Helical" evidence="1">
    <location>
        <begin position="163"/>
        <end position="185"/>
    </location>
</feature>
<dbReference type="Proteomes" id="UP000234462">
    <property type="component" value="Unassembled WGS sequence"/>
</dbReference>
<reference evidence="3" key="1">
    <citation type="submission" date="2017-03" db="EMBL/GenBank/DDBJ databases">
        <authorList>
            <person name="Monnet C."/>
        </authorList>
    </citation>
    <scope>NUCLEOTIDE SEQUENCE [LARGE SCALE GENOMIC DNA]</scope>
    <source>
        <strain evidence="3">SJ5-8</strain>
    </source>
</reference>
<evidence type="ECO:0000313" key="2">
    <source>
        <dbReference type="EMBL" id="SMY12433.1"/>
    </source>
</evidence>
<keyword evidence="1" id="KW-1133">Transmembrane helix</keyword>
<feature type="transmembrane region" description="Helical" evidence="1">
    <location>
        <begin position="240"/>
        <end position="257"/>
    </location>
</feature>
<dbReference type="Pfam" id="PF12811">
    <property type="entry name" value="BaxI_1"/>
    <property type="match status" value="1"/>
</dbReference>
<evidence type="ECO:0000256" key="1">
    <source>
        <dbReference type="SAM" id="Phobius"/>
    </source>
</evidence>
<feature type="transmembrane region" description="Helical" evidence="1">
    <location>
        <begin position="55"/>
        <end position="73"/>
    </location>
</feature>
<dbReference type="PANTHER" id="PTHR41282:SF1">
    <property type="entry name" value="CONSERVED TRANSMEMBRANE PROTEIN-RELATED"/>
    <property type="match status" value="1"/>
</dbReference>
<feature type="transmembrane region" description="Helical" evidence="1">
    <location>
        <begin position="205"/>
        <end position="228"/>
    </location>
</feature>
<evidence type="ECO:0000313" key="3">
    <source>
        <dbReference type="Proteomes" id="UP000234462"/>
    </source>
</evidence>
<dbReference type="RefSeq" id="WP_101589362.1">
    <property type="nucleotide sequence ID" value="NZ_FXZM01000009.1"/>
</dbReference>
<dbReference type="OrthoDB" id="116480at2"/>
<accession>A0A2H1L7T0</accession>
<feature type="transmembrane region" description="Helical" evidence="1">
    <location>
        <begin position="79"/>
        <end position="96"/>
    </location>
</feature>
<keyword evidence="3" id="KW-1185">Reference proteome</keyword>
<keyword evidence="1" id="KW-0472">Membrane</keyword>
<dbReference type="InterPro" id="IPR010539">
    <property type="entry name" value="BaxI_1-like"/>
</dbReference>
<protein>
    <submittedName>
        <fullName evidence="2">Uncharacterized membrane protein, YccA/Bax inhibitor family</fullName>
    </submittedName>
</protein>
<gene>
    <name evidence="2" type="ORF">BJEO58_02027</name>
</gene>
<proteinExistence type="predicted"/>
<name>A0A2H1L7T0_9MICO</name>
<dbReference type="PIRSF" id="PIRSF009160">
    <property type="entry name" value="UCP009160"/>
    <property type="match status" value="1"/>
</dbReference>
<feature type="transmembrane region" description="Helical" evidence="1">
    <location>
        <begin position="129"/>
        <end position="151"/>
    </location>
</feature>
<dbReference type="PANTHER" id="PTHR41282">
    <property type="entry name" value="CONSERVED TRANSMEMBRANE PROTEIN-RELATED"/>
    <property type="match status" value="1"/>
</dbReference>
<dbReference type="EMBL" id="FXZM01000009">
    <property type="protein sequence ID" value="SMY12433.1"/>
    <property type="molecule type" value="Genomic_DNA"/>
</dbReference>
<keyword evidence="1" id="KW-0812">Transmembrane</keyword>
<organism evidence="2 3">
    <name type="scientific">Brevibacterium jeotgali</name>
    <dbReference type="NCBI Taxonomy" id="1262550"/>
    <lineage>
        <taxon>Bacteria</taxon>
        <taxon>Bacillati</taxon>
        <taxon>Actinomycetota</taxon>
        <taxon>Actinomycetes</taxon>
        <taxon>Micrococcales</taxon>
        <taxon>Brevibacteriaceae</taxon>
        <taxon>Brevibacterium</taxon>
    </lineage>
</organism>
<feature type="transmembrane region" description="Helical" evidence="1">
    <location>
        <begin position="103"/>
        <end position="123"/>
    </location>
</feature>
<dbReference type="AlphaFoldDB" id="A0A2H1L7T0"/>
<sequence length="269" mass="29346">MSNPLVRRGLNDGIRAGQEQNRIPAPSDQQLQQMYDAPAHQSRPVAERAMTYDDVLMKTGICFAVLLAGAVVGWIVPMLAMPAAIVALVIGLIVAFKKEPSKGLILTYAAIEGVFLGGISSMFENAYDGIVMQAVLGTLSVFLVMFALFKFKIVRMSPGFMKFLMLAVGGYAVFSLVNFGFAMASGGEMNARTMEITILGMSMPLGVVISGVAVILAALTLVADFHMIEEGVRHKIPEKYSWVCAFSLMVTLVWLYIEILRLLSYFRSN</sequence>